<protein>
    <submittedName>
        <fullName evidence="1">Uncharacterized protein</fullName>
    </submittedName>
</protein>
<dbReference type="Proteomes" id="UP001596091">
    <property type="component" value="Unassembled WGS sequence"/>
</dbReference>
<dbReference type="EMBL" id="JBHSPH010000002">
    <property type="protein sequence ID" value="MFC5862610.1"/>
    <property type="molecule type" value="Genomic_DNA"/>
</dbReference>
<dbReference type="Pfam" id="PF22558">
    <property type="entry name" value="REase-ARP"/>
    <property type="match status" value="1"/>
</dbReference>
<dbReference type="InterPro" id="IPR054333">
    <property type="entry name" value="REase-ARP-assoc"/>
</dbReference>
<evidence type="ECO:0000313" key="1">
    <source>
        <dbReference type="EMBL" id="MFC5862610.1"/>
    </source>
</evidence>
<keyword evidence="2" id="KW-1185">Reference proteome</keyword>
<proteinExistence type="predicted"/>
<accession>A0ABW1EEV3</accession>
<reference evidence="2" key="1">
    <citation type="journal article" date="2019" name="Int. J. Syst. Evol. Microbiol.">
        <title>The Global Catalogue of Microorganisms (GCM) 10K type strain sequencing project: providing services to taxonomists for standard genome sequencing and annotation.</title>
        <authorList>
            <consortium name="The Broad Institute Genomics Platform"/>
            <consortium name="The Broad Institute Genome Sequencing Center for Infectious Disease"/>
            <person name="Wu L."/>
            <person name="Ma J."/>
        </authorList>
    </citation>
    <scope>NUCLEOTIDE SEQUENCE [LARGE SCALE GENOMIC DNA]</scope>
    <source>
        <strain evidence="2">JCM 4087</strain>
    </source>
</reference>
<gene>
    <name evidence="1" type="ORF">ACFPT7_09935</name>
</gene>
<evidence type="ECO:0000313" key="2">
    <source>
        <dbReference type="Proteomes" id="UP001596091"/>
    </source>
</evidence>
<dbReference type="RefSeq" id="WP_263336194.1">
    <property type="nucleotide sequence ID" value="NZ_JAGSYH010000003.1"/>
</dbReference>
<comment type="caution">
    <text evidence="1">The sequence shown here is derived from an EMBL/GenBank/DDBJ whole genome shotgun (WGS) entry which is preliminary data.</text>
</comment>
<organism evidence="1 2">
    <name type="scientific">Acidicapsa dinghuensis</name>
    <dbReference type="NCBI Taxonomy" id="2218256"/>
    <lineage>
        <taxon>Bacteria</taxon>
        <taxon>Pseudomonadati</taxon>
        <taxon>Acidobacteriota</taxon>
        <taxon>Terriglobia</taxon>
        <taxon>Terriglobales</taxon>
        <taxon>Acidobacteriaceae</taxon>
        <taxon>Acidicapsa</taxon>
    </lineage>
</organism>
<name>A0ABW1EEV3_9BACT</name>
<sequence length="276" mass="31622">MWHNGRFTSSTALRRELAWRNEQVADDSLHETTTGSIPTTLYREDEDGRHGNFLPASYRSICANPDWLRRLGKSYSASRSIVRGWENEHCELDCSNSSDALLMNIFCYPRVLHRPAVCALLGIGAGLNPEYGFRPDLSSHNGLRDRTELDMRLGDLFIEAKLTESNSPSAPRRLLERYRDFEEVFDVSLLVSEAGRFQNYQFIRGVLAAYAYDATYLLLCDDRGSDWKARWFQVIHAVRSADLRTRLKILTWQELCVALPSILKDFLKIKYGICAS</sequence>